<keyword evidence="2" id="KW-1133">Transmembrane helix</keyword>
<feature type="region of interest" description="Disordered" evidence="1">
    <location>
        <begin position="312"/>
        <end position="337"/>
    </location>
</feature>
<evidence type="ECO:0000259" key="3">
    <source>
        <dbReference type="Pfam" id="PF20151"/>
    </source>
</evidence>
<accession>A0A0C9VR22</accession>
<feature type="transmembrane region" description="Helical" evidence="2">
    <location>
        <begin position="130"/>
        <end position="152"/>
    </location>
</feature>
<keyword evidence="2" id="KW-0472">Membrane</keyword>
<organism evidence="4 5">
    <name type="scientific">Sphaerobolus stellatus (strain SS14)</name>
    <dbReference type="NCBI Taxonomy" id="990650"/>
    <lineage>
        <taxon>Eukaryota</taxon>
        <taxon>Fungi</taxon>
        <taxon>Dikarya</taxon>
        <taxon>Basidiomycota</taxon>
        <taxon>Agaricomycotina</taxon>
        <taxon>Agaricomycetes</taxon>
        <taxon>Phallomycetidae</taxon>
        <taxon>Geastrales</taxon>
        <taxon>Sphaerobolaceae</taxon>
        <taxon>Sphaerobolus</taxon>
    </lineage>
</organism>
<dbReference type="Proteomes" id="UP000054279">
    <property type="component" value="Unassembled WGS sequence"/>
</dbReference>
<dbReference type="AlphaFoldDB" id="A0A0C9VR22"/>
<protein>
    <recommendedName>
        <fullName evidence="3">DUF6533 domain-containing protein</fullName>
    </recommendedName>
</protein>
<feature type="transmembrane region" description="Helical" evidence="2">
    <location>
        <begin position="50"/>
        <end position="73"/>
    </location>
</feature>
<feature type="region of interest" description="Disordered" evidence="1">
    <location>
        <begin position="472"/>
        <end position="493"/>
    </location>
</feature>
<feature type="region of interest" description="Disordered" evidence="1">
    <location>
        <begin position="358"/>
        <end position="404"/>
    </location>
</feature>
<evidence type="ECO:0000256" key="1">
    <source>
        <dbReference type="SAM" id="MobiDB-lite"/>
    </source>
</evidence>
<evidence type="ECO:0000256" key="2">
    <source>
        <dbReference type="SAM" id="Phobius"/>
    </source>
</evidence>
<feature type="transmembrane region" description="Helical" evidence="2">
    <location>
        <begin position="103"/>
        <end position="123"/>
    </location>
</feature>
<gene>
    <name evidence="4" type="ORF">M422DRAFT_251816</name>
</gene>
<name>A0A0C9VR22_SPHS4</name>
<evidence type="ECO:0000313" key="5">
    <source>
        <dbReference type="Proteomes" id="UP000054279"/>
    </source>
</evidence>
<proteinExistence type="predicted"/>
<dbReference type="InterPro" id="IPR045340">
    <property type="entry name" value="DUF6533"/>
</dbReference>
<dbReference type="Pfam" id="PF20151">
    <property type="entry name" value="DUF6533"/>
    <property type="match status" value="1"/>
</dbReference>
<feature type="transmembrane region" description="Helical" evidence="2">
    <location>
        <begin position="172"/>
        <end position="193"/>
    </location>
</feature>
<keyword evidence="5" id="KW-1185">Reference proteome</keyword>
<dbReference type="EMBL" id="KN837115">
    <property type="protein sequence ID" value="KIJ44827.1"/>
    <property type="molecule type" value="Genomic_DNA"/>
</dbReference>
<sequence>MSSTVLSTRAQHIQDTRILNYVLVAGLAVLVWDSILTFSDEVCLIWRKKLRFVPVFYAMARYASILVAILHFAEGAVNGSVKILNKFSWENISLCNRLDATYVSLNIIAAIGTHGFLVLRAYAISRGNVWVLRSLIVLFGIYLASFIANLFFDKCNASHYALSTISTHCTASTVGTVTINAVILTVMVTYAYLEYRYLNKQNPKRGVTFYRHLVREGLTRFGIVTGWTVEILFNQQILNAFAPSVTGVDAPVQQAIAAIFMCRFMLGLRRGTAHLDEITLVQEEMPMCSVCCACGWLNEAVLAEFAFPSPYEEQDSEKDRMPGQNPEARMSGSTLGGITANTSVEDLELGLSTSKKIVSPHRSARTSASGESLAEFSRSKKIESPPHSVRSSASGDTLEEFSRSKKIEWPPRSVRRSDSGETLSDFSLDLDSISPPPGLEVLNLDAQSRRHTLRPSSSGITVGEFPWVANIYSAPPQESDDSLKEQTVTEDDV</sequence>
<feature type="domain" description="DUF6533" evidence="3">
    <location>
        <begin position="21"/>
        <end position="66"/>
    </location>
</feature>
<keyword evidence="2" id="KW-0812">Transmembrane</keyword>
<reference evidence="4 5" key="1">
    <citation type="submission" date="2014-06" db="EMBL/GenBank/DDBJ databases">
        <title>Evolutionary Origins and Diversification of the Mycorrhizal Mutualists.</title>
        <authorList>
            <consortium name="DOE Joint Genome Institute"/>
            <consortium name="Mycorrhizal Genomics Consortium"/>
            <person name="Kohler A."/>
            <person name="Kuo A."/>
            <person name="Nagy L.G."/>
            <person name="Floudas D."/>
            <person name="Copeland A."/>
            <person name="Barry K.W."/>
            <person name="Cichocki N."/>
            <person name="Veneault-Fourrey C."/>
            <person name="LaButti K."/>
            <person name="Lindquist E.A."/>
            <person name="Lipzen A."/>
            <person name="Lundell T."/>
            <person name="Morin E."/>
            <person name="Murat C."/>
            <person name="Riley R."/>
            <person name="Ohm R."/>
            <person name="Sun H."/>
            <person name="Tunlid A."/>
            <person name="Henrissat B."/>
            <person name="Grigoriev I.V."/>
            <person name="Hibbett D.S."/>
            <person name="Martin F."/>
        </authorList>
    </citation>
    <scope>NUCLEOTIDE SEQUENCE [LARGE SCALE GENOMIC DNA]</scope>
    <source>
        <strain evidence="4 5">SS14</strain>
    </source>
</reference>
<evidence type="ECO:0000313" key="4">
    <source>
        <dbReference type="EMBL" id="KIJ44827.1"/>
    </source>
</evidence>
<dbReference type="HOGENOM" id="CLU_553394_0_0_1"/>
<feature type="transmembrane region" description="Helical" evidence="2">
    <location>
        <begin position="18"/>
        <end position="38"/>
    </location>
</feature>